<evidence type="ECO:0000313" key="2">
    <source>
        <dbReference type="EMBL" id="MBP1325087.1"/>
    </source>
</evidence>
<dbReference type="EC" id="2.7.6.1" evidence="2"/>
<dbReference type="PANTHER" id="PTHR10210:SF41">
    <property type="entry name" value="RIBOSE-PHOSPHATE PYROPHOSPHOKINASE 1, CHLOROPLASTIC"/>
    <property type="match status" value="1"/>
</dbReference>
<accession>A0A940PJK8</accession>
<dbReference type="GO" id="GO:0005737">
    <property type="term" value="C:cytoplasm"/>
    <property type="evidence" value="ECO:0007669"/>
    <property type="project" value="TreeGrafter"/>
</dbReference>
<sequence length="274" mass="29138">MTITLHALSADGTTVPSAVEPFQFPGGEWHLRLPAEETPSHATLTGCDANDFIVLGLWADWVRSTGYRAVAHIPYLPAARADRGVPFGAKIYAALINAAELDEVVCFDPHSPVAPSLITNIRIVESTGVITERVLPHGDYTAIMAPDAGAVHRAQLVADRAGLPLFTATKSRDFATGKLLGFHAPEGLPDAGRVLIVDDICDGGGTFMGLAEATGLDRSRLDLWVSHGIFSGRAAQLTERFGRIFTTDSHPGSTHAALAPTIIELAPYLAAERN</sequence>
<organism evidence="2 3">
    <name type="scientific">Leucobacter exalbidus</name>
    <dbReference type="NCBI Taxonomy" id="662960"/>
    <lineage>
        <taxon>Bacteria</taxon>
        <taxon>Bacillati</taxon>
        <taxon>Actinomycetota</taxon>
        <taxon>Actinomycetes</taxon>
        <taxon>Micrococcales</taxon>
        <taxon>Microbacteriaceae</taxon>
        <taxon>Leucobacter</taxon>
    </lineage>
</organism>
<dbReference type="RefSeq" id="WP_209704167.1">
    <property type="nucleotide sequence ID" value="NZ_JAFIDA010000001.1"/>
</dbReference>
<dbReference type="AlphaFoldDB" id="A0A940PJK8"/>
<dbReference type="PANTHER" id="PTHR10210">
    <property type="entry name" value="RIBOSE-PHOSPHATE DIPHOSPHOKINASE FAMILY MEMBER"/>
    <property type="match status" value="1"/>
</dbReference>
<comment type="caution">
    <text evidence="2">The sequence shown here is derived from an EMBL/GenBank/DDBJ whole genome shotgun (WGS) entry which is preliminary data.</text>
</comment>
<reference evidence="2" key="1">
    <citation type="submission" date="2021-02" db="EMBL/GenBank/DDBJ databases">
        <title>Sequencing the genomes of 1000 actinobacteria strains.</title>
        <authorList>
            <person name="Klenk H.-P."/>
        </authorList>
    </citation>
    <scope>NUCLEOTIDE SEQUENCE</scope>
    <source>
        <strain evidence="2">DSM 22850</strain>
    </source>
</reference>
<feature type="domain" description="Phosphoribosyltransferase" evidence="1">
    <location>
        <begin position="141"/>
        <end position="207"/>
    </location>
</feature>
<proteinExistence type="predicted"/>
<name>A0A940PJK8_9MICO</name>
<dbReference type="GO" id="GO:0004749">
    <property type="term" value="F:ribose phosphate diphosphokinase activity"/>
    <property type="evidence" value="ECO:0007669"/>
    <property type="project" value="UniProtKB-EC"/>
</dbReference>
<dbReference type="Proteomes" id="UP000675163">
    <property type="component" value="Unassembled WGS sequence"/>
</dbReference>
<dbReference type="EMBL" id="JAFIDA010000001">
    <property type="protein sequence ID" value="MBP1325087.1"/>
    <property type="molecule type" value="Genomic_DNA"/>
</dbReference>
<dbReference type="InterPro" id="IPR005946">
    <property type="entry name" value="Rib-P_diPkinase"/>
</dbReference>
<keyword evidence="2" id="KW-0808">Transferase</keyword>
<dbReference type="GO" id="GO:0006015">
    <property type="term" value="P:5-phosphoribose 1-diphosphate biosynthetic process"/>
    <property type="evidence" value="ECO:0007669"/>
    <property type="project" value="TreeGrafter"/>
</dbReference>
<protein>
    <submittedName>
        <fullName evidence="2">Ribose-phosphate pyrophosphokinase</fullName>
        <ecNumber evidence="2">2.7.6.1</ecNumber>
    </submittedName>
</protein>
<evidence type="ECO:0000259" key="1">
    <source>
        <dbReference type="Pfam" id="PF00156"/>
    </source>
</evidence>
<dbReference type="GO" id="GO:0002189">
    <property type="term" value="C:ribose phosphate diphosphokinase complex"/>
    <property type="evidence" value="ECO:0007669"/>
    <property type="project" value="TreeGrafter"/>
</dbReference>
<dbReference type="Pfam" id="PF00156">
    <property type="entry name" value="Pribosyltran"/>
    <property type="match status" value="1"/>
</dbReference>
<dbReference type="InterPro" id="IPR000836">
    <property type="entry name" value="PRTase_dom"/>
</dbReference>
<dbReference type="Gene3D" id="3.40.50.2020">
    <property type="match status" value="2"/>
</dbReference>
<dbReference type="CDD" id="cd06223">
    <property type="entry name" value="PRTases_typeI"/>
    <property type="match status" value="1"/>
</dbReference>
<evidence type="ECO:0000313" key="3">
    <source>
        <dbReference type="Proteomes" id="UP000675163"/>
    </source>
</evidence>
<dbReference type="InterPro" id="IPR029057">
    <property type="entry name" value="PRTase-like"/>
</dbReference>
<dbReference type="SUPFAM" id="SSF53271">
    <property type="entry name" value="PRTase-like"/>
    <property type="match status" value="2"/>
</dbReference>
<dbReference type="GO" id="GO:0000287">
    <property type="term" value="F:magnesium ion binding"/>
    <property type="evidence" value="ECO:0007669"/>
    <property type="project" value="InterPro"/>
</dbReference>
<dbReference type="GO" id="GO:0006164">
    <property type="term" value="P:purine nucleotide biosynthetic process"/>
    <property type="evidence" value="ECO:0007669"/>
    <property type="project" value="TreeGrafter"/>
</dbReference>
<gene>
    <name evidence="2" type="ORF">JOF28_000319</name>
</gene>
<keyword evidence="3" id="KW-1185">Reference proteome</keyword>